<evidence type="ECO:0000259" key="1">
    <source>
        <dbReference type="Pfam" id="PF03781"/>
    </source>
</evidence>
<dbReference type="PANTHER" id="PTHR23150">
    <property type="entry name" value="SULFATASE MODIFYING FACTOR 1, 2"/>
    <property type="match status" value="1"/>
</dbReference>
<feature type="domain" description="Sulfatase-modifying factor enzyme-like" evidence="1">
    <location>
        <begin position="56"/>
        <end position="363"/>
    </location>
</feature>
<reference evidence="2 5" key="2">
    <citation type="submission" date="2019-10" db="EMBL/GenBank/DDBJ databases">
        <title>Prolixibacter strains distinguished by the presence of nitrate reductase genes were adept at nitrate-dependent anaerobic corrosion of metallic iron and carbon steel.</title>
        <authorList>
            <person name="Iino T."/>
            <person name="Shono N."/>
            <person name="Ito K."/>
            <person name="Nakamura R."/>
            <person name="Sueoka K."/>
            <person name="Harayama S."/>
            <person name="Ohkuma M."/>
        </authorList>
    </citation>
    <scope>NUCLEOTIDE SEQUENCE [LARGE SCALE GENOMIC DNA]</scope>
    <source>
        <strain evidence="2 5">MIC1-1</strain>
    </source>
</reference>
<dbReference type="InterPro" id="IPR016187">
    <property type="entry name" value="CTDL_fold"/>
</dbReference>
<dbReference type="EMBL" id="BLAU01000001">
    <property type="protein sequence ID" value="GET21075.1"/>
    <property type="molecule type" value="Genomic_DNA"/>
</dbReference>
<dbReference type="RefSeq" id="WP_174821584.1">
    <property type="nucleotide sequence ID" value="NZ_BLAU01000001.1"/>
</dbReference>
<dbReference type="EMBL" id="PYGC01000009">
    <property type="protein sequence ID" value="PSK81455.1"/>
    <property type="molecule type" value="Genomic_DNA"/>
</dbReference>
<name>A0A2P8C911_9BACT</name>
<organism evidence="3 4">
    <name type="scientific">Prolixibacter denitrificans</name>
    <dbReference type="NCBI Taxonomy" id="1541063"/>
    <lineage>
        <taxon>Bacteria</taxon>
        <taxon>Pseudomonadati</taxon>
        <taxon>Bacteroidota</taxon>
        <taxon>Bacteroidia</taxon>
        <taxon>Marinilabiliales</taxon>
        <taxon>Prolixibacteraceae</taxon>
        <taxon>Prolixibacter</taxon>
    </lineage>
</organism>
<dbReference type="PROSITE" id="PS51257">
    <property type="entry name" value="PROKAR_LIPOPROTEIN"/>
    <property type="match status" value="1"/>
</dbReference>
<keyword evidence="3" id="KW-0449">Lipoprotein</keyword>
<sequence>MRLKLIPLLAISLLLLGSCSLIKSKDKGVSSTTGWAYNDPDNGGFEYQAGYHQATGPGLVFIKGGTFTMGRVEQDVMYDWNNSPRRVTVASFYMDETEVRNIDWREYLYWIKRVYPDDKAKYNKALPDSLVWRNELAYNEPYLENYFRHPAYSNYPVVGVSWVQATAYCKWRTDRVNERILINEGVLTDDLSQKGQNVFTTESYLNGLYQGVEGDNPMKDYSKDGATRRVKQSDGLLLPNYRLPTEAEWEYAALGLIGNEDGELLTDRRIYPWNGNQIRNTQKKHRGEMMANSVRGRGDMMGMAGALNDAYDITAPVTAFWPNDYGLYCMAGNVNEWVQDVYRPYGTEDEAEFQPFRGNVYTKYKRDADGNLIRDQYGRLEVDTVADARNFRDGDYQSRIDDSEDWNSEANKADSTSKDMYEANAGQFAPRITDKVRVYKGGSWKDRPYWLSPGARRYMDQNKSTDDIGFRCAMTHVGSPSNGD</sequence>
<gene>
    <name evidence="2" type="primary">gldJ</name>
    <name evidence="3" type="ORF">CLV93_10958</name>
    <name evidence="2" type="ORF">JCM18694_13210</name>
</gene>
<comment type="caution">
    <text evidence="3">The sequence shown here is derived from an EMBL/GenBank/DDBJ whole genome shotgun (WGS) entry which is preliminary data.</text>
</comment>
<evidence type="ECO:0000313" key="2">
    <source>
        <dbReference type="EMBL" id="GET21075.1"/>
    </source>
</evidence>
<dbReference type="InterPro" id="IPR042095">
    <property type="entry name" value="SUMF_sf"/>
</dbReference>
<dbReference type="AlphaFoldDB" id="A0A2P8C911"/>
<dbReference type="SUPFAM" id="SSF56436">
    <property type="entry name" value="C-type lectin-like"/>
    <property type="match status" value="1"/>
</dbReference>
<dbReference type="GO" id="GO:0120147">
    <property type="term" value="F:formylglycine-generating oxidase activity"/>
    <property type="evidence" value="ECO:0007669"/>
    <property type="project" value="TreeGrafter"/>
</dbReference>
<accession>A0A2P8C911</accession>
<evidence type="ECO:0000313" key="3">
    <source>
        <dbReference type="EMBL" id="PSK81455.1"/>
    </source>
</evidence>
<dbReference type="InterPro" id="IPR005532">
    <property type="entry name" value="SUMF_dom"/>
</dbReference>
<keyword evidence="5" id="KW-1185">Reference proteome</keyword>
<protein>
    <submittedName>
        <fullName evidence="2">Gliding motility lipoprotein GldJ</fullName>
    </submittedName>
    <submittedName>
        <fullName evidence="3">Gliding motility-associated lipoprotein GldJ/gliding motility-associated lipoprotein GldJ,TIGR03530</fullName>
    </submittedName>
</protein>
<evidence type="ECO:0000313" key="5">
    <source>
        <dbReference type="Proteomes" id="UP000396862"/>
    </source>
</evidence>
<dbReference type="Pfam" id="PF03781">
    <property type="entry name" value="FGE-sulfatase"/>
    <property type="match status" value="1"/>
</dbReference>
<dbReference type="Gene3D" id="3.90.1580.10">
    <property type="entry name" value="paralog of FGE (formylglycine-generating enzyme)"/>
    <property type="match status" value="1"/>
</dbReference>
<dbReference type="Proteomes" id="UP000396862">
    <property type="component" value="Unassembled WGS sequence"/>
</dbReference>
<reference evidence="3 4" key="1">
    <citation type="submission" date="2018-03" db="EMBL/GenBank/DDBJ databases">
        <title>Genomic Encyclopedia of Archaeal and Bacterial Type Strains, Phase II (KMG-II): from individual species to whole genera.</title>
        <authorList>
            <person name="Goeker M."/>
        </authorList>
    </citation>
    <scope>NUCLEOTIDE SEQUENCE [LARGE SCALE GENOMIC DNA]</scope>
    <source>
        <strain evidence="3 4">DSM 27267</strain>
    </source>
</reference>
<dbReference type="PANTHER" id="PTHR23150:SF19">
    <property type="entry name" value="FORMYLGLYCINE-GENERATING ENZYME"/>
    <property type="match status" value="1"/>
</dbReference>
<evidence type="ECO:0000313" key="4">
    <source>
        <dbReference type="Proteomes" id="UP000240621"/>
    </source>
</evidence>
<dbReference type="Proteomes" id="UP000240621">
    <property type="component" value="Unassembled WGS sequence"/>
</dbReference>
<proteinExistence type="predicted"/>
<dbReference type="InterPro" id="IPR051043">
    <property type="entry name" value="Sulfatase_Mod_Factor_Kinase"/>
</dbReference>